<reference evidence="5" key="1">
    <citation type="submission" date="2021-03" db="EMBL/GenBank/DDBJ databases">
        <title>Genomic Encyclopedia of Type Strains, Phase IV (KMG-IV): sequencing the most valuable type-strain genomes for metagenomic binning, comparative biology and taxonomic classification.</title>
        <authorList>
            <person name="Goeker M."/>
        </authorList>
    </citation>
    <scope>NUCLEOTIDE SEQUENCE</scope>
    <source>
        <strain evidence="5">DSM 107338</strain>
    </source>
</reference>
<feature type="domain" description="Insertion element IS150 protein InsJ-like helix-turn-helix" evidence="4">
    <location>
        <begin position="66"/>
        <end position="119"/>
    </location>
</feature>
<dbReference type="GO" id="GO:0043565">
    <property type="term" value="F:sequence-specific DNA binding"/>
    <property type="evidence" value="ECO:0007669"/>
    <property type="project" value="InterPro"/>
</dbReference>
<dbReference type="InterPro" id="IPR036388">
    <property type="entry name" value="WH-like_DNA-bd_sf"/>
</dbReference>
<dbReference type="Gene3D" id="1.10.10.10">
    <property type="entry name" value="Winged helix-like DNA-binding domain superfamily/Winged helix DNA-binding domain"/>
    <property type="match status" value="2"/>
</dbReference>
<feature type="region of interest" description="Disordered" evidence="3">
    <location>
        <begin position="166"/>
        <end position="187"/>
    </location>
</feature>
<keyword evidence="2" id="KW-0175">Coiled coil</keyword>
<evidence type="ECO:0000313" key="5">
    <source>
        <dbReference type="EMBL" id="MBP2080195.1"/>
    </source>
</evidence>
<feature type="coiled-coil region" evidence="2">
    <location>
        <begin position="132"/>
        <end position="159"/>
    </location>
</feature>
<dbReference type="Pfam" id="PF13518">
    <property type="entry name" value="HTH_28"/>
    <property type="match status" value="1"/>
</dbReference>
<keyword evidence="6" id="KW-1185">Reference proteome</keyword>
<organism evidence="5 6">
    <name type="scientific">Oceanobacillus polygoni</name>
    <dbReference type="NCBI Taxonomy" id="1235259"/>
    <lineage>
        <taxon>Bacteria</taxon>
        <taxon>Bacillati</taxon>
        <taxon>Bacillota</taxon>
        <taxon>Bacilli</taxon>
        <taxon>Bacillales</taxon>
        <taxon>Bacillaceae</taxon>
        <taxon>Oceanobacillus</taxon>
    </lineage>
</organism>
<dbReference type="RefSeq" id="WP_149476025.1">
    <property type="nucleotide sequence ID" value="NZ_JAGGMB010000038.1"/>
</dbReference>
<dbReference type="SUPFAM" id="SSF48295">
    <property type="entry name" value="TrpR-like"/>
    <property type="match status" value="1"/>
</dbReference>
<evidence type="ECO:0000313" key="6">
    <source>
        <dbReference type="Proteomes" id="UP001138793"/>
    </source>
</evidence>
<evidence type="ECO:0000256" key="3">
    <source>
        <dbReference type="SAM" id="MobiDB-lite"/>
    </source>
</evidence>
<proteinExistence type="inferred from homology"/>
<dbReference type="AlphaFoldDB" id="A0A9X0Z2X5"/>
<feature type="compositionally biased region" description="Basic residues" evidence="3">
    <location>
        <begin position="171"/>
        <end position="181"/>
    </location>
</feature>
<dbReference type="PANTHER" id="PTHR33795:SF1">
    <property type="entry name" value="INSERTION ELEMENT IS150 PROTEIN INSJ"/>
    <property type="match status" value="1"/>
</dbReference>
<sequence length="187" mass="22192">MAKYSEEFKIKLVTEYLYGDLGYTLLARKYNMPSSTPLKIWVKSYKAQGMDGLKRRRTKKGYSVQFKLDAVQFMIETGASYQETAVQFHLNNPSLIVRWLTAFRKQGIEGLKTRSKGRPSMSKKTNKYIEKEEKKLTREEELERENELLRLENAYLKKLRAFRENPDAFHEKHKQRWHSNSKKKDSD</sequence>
<dbReference type="InterPro" id="IPR055247">
    <property type="entry name" value="InsJ-like_HTH"/>
</dbReference>
<evidence type="ECO:0000259" key="4">
    <source>
        <dbReference type="Pfam" id="PF13518"/>
    </source>
</evidence>
<dbReference type="InterPro" id="IPR052057">
    <property type="entry name" value="IS150/IS1296_orfA-like"/>
</dbReference>
<dbReference type="Proteomes" id="UP001138793">
    <property type="component" value="Unassembled WGS sequence"/>
</dbReference>
<dbReference type="PANTHER" id="PTHR33795">
    <property type="entry name" value="INSERTION ELEMENT IS150 PROTEIN INSJ"/>
    <property type="match status" value="1"/>
</dbReference>
<comment type="similarity">
    <text evidence="1">Belongs to the IS150/IS1296 orfA family.</text>
</comment>
<dbReference type="InterPro" id="IPR010921">
    <property type="entry name" value="Trp_repressor/repl_initiator"/>
</dbReference>
<protein>
    <submittedName>
        <fullName evidence="5">Transposase</fullName>
    </submittedName>
</protein>
<name>A0A9X0Z2X5_9BACI</name>
<dbReference type="EMBL" id="JAGGMB010000038">
    <property type="protein sequence ID" value="MBP2080195.1"/>
    <property type="molecule type" value="Genomic_DNA"/>
</dbReference>
<dbReference type="OrthoDB" id="5690222at2"/>
<evidence type="ECO:0000256" key="2">
    <source>
        <dbReference type="SAM" id="Coils"/>
    </source>
</evidence>
<gene>
    <name evidence="5" type="ORF">J2Z64_004508</name>
</gene>
<comment type="caution">
    <text evidence="5">The sequence shown here is derived from an EMBL/GenBank/DDBJ whole genome shotgun (WGS) entry which is preliminary data.</text>
</comment>
<accession>A0A9X0Z2X5</accession>
<evidence type="ECO:0000256" key="1">
    <source>
        <dbReference type="ARBA" id="ARBA00038232"/>
    </source>
</evidence>